<protein>
    <recommendedName>
        <fullName evidence="1">PKD-like domain-containing protein</fullName>
    </recommendedName>
</protein>
<dbReference type="RefSeq" id="WP_066317098.1">
    <property type="nucleotide sequence ID" value="NZ_LQRT01000035.1"/>
</dbReference>
<accession>A0A162YL99</accession>
<dbReference type="EMBL" id="LQRT01000035">
    <property type="protein sequence ID" value="KZS39208.1"/>
    <property type="molecule type" value="Genomic_DNA"/>
</dbReference>
<reference evidence="2 3" key="1">
    <citation type="submission" date="2016-01" db="EMBL/GenBank/DDBJ databases">
        <title>The draft genome sequence of Aquimarina sp. RZW4-3-2.</title>
        <authorList>
            <person name="Wang Y."/>
        </authorList>
    </citation>
    <scope>NUCLEOTIDE SEQUENCE [LARGE SCALE GENOMIC DNA]</scope>
    <source>
        <strain evidence="2 3">RZW4-3-2</strain>
    </source>
</reference>
<comment type="caution">
    <text evidence="2">The sequence shown here is derived from an EMBL/GenBank/DDBJ whole genome shotgun (WGS) entry which is preliminary data.</text>
</comment>
<name>A0A162YL99_9FLAO</name>
<dbReference type="Proteomes" id="UP000076715">
    <property type="component" value="Unassembled WGS sequence"/>
</dbReference>
<dbReference type="PROSITE" id="PS51257">
    <property type="entry name" value="PROKAR_LIPOPROTEIN"/>
    <property type="match status" value="1"/>
</dbReference>
<gene>
    <name evidence="2" type="ORF">AWE51_11680</name>
</gene>
<dbReference type="AlphaFoldDB" id="A0A162YL99"/>
<dbReference type="Pfam" id="PF19408">
    <property type="entry name" value="PKD_6"/>
    <property type="match status" value="1"/>
</dbReference>
<feature type="domain" description="PKD-like" evidence="1">
    <location>
        <begin position="57"/>
        <end position="116"/>
    </location>
</feature>
<evidence type="ECO:0000259" key="1">
    <source>
        <dbReference type="Pfam" id="PF19408"/>
    </source>
</evidence>
<proteinExistence type="predicted"/>
<evidence type="ECO:0000313" key="3">
    <source>
        <dbReference type="Proteomes" id="UP000076715"/>
    </source>
</evidence>
<sequence>MKKIGKLILTVVLVIIYSCSKEEIQTEEELFLESKTELNSKVPCSNLDGPECGLPGENIVYTLSQSNFTNNIFWSVERGNMTLISGQGTRTATYRLSNNFSGGEVKVTYGGQCTNLKELFICGNDCNRPPKPEFIRSIFGSPVPSEYRPNNLGSNYICTTTINNTLFVPLDECVDSYTWSITPSGHQIAYIEPTSSSRANVIIAKPGRYTVLLVTRNSNGQRNEIFDLIAENCNVIGGGLF</sequence>
<dbReference type="InterPro" id="IPR045829">
    <property type="entry name" value="PKD_6"/>
</dbReference>
<evidence type="ECO:0000313" key="2">
    <source>
        <dbReference type="EMBL" id="KZS39208.1"/>
    </source>
</evidence>
<keyword evidence="3" id="KW-1185">Reference proteome</keyword>
<dbReference type="OrthoDB" id="10003468at2"/>
<organism evidence="2 3">
    <name type="scientific">Aquimarina aggregata</name>
    <dbReference type="NCBI Taxonomy" id="1642818"/>
    <lineage>
        <taxon>Bacteria</taxon>
        <taxon>Pseudomonadati</taxon>
        <taxon>Bacteroidota</taxon>
        <taxon>Flavobacteriia</taxon>
        <taxon>Flavobacteriales</taxon>
        <taxon>Flavobacteriaceae</taxon>
        <taxon>Aquimarina</taxon>
    </lineage>
</organism>
<dbReference type="STRING" id="1642818.AWE51_11680"/>